<dbReference type="InterPro" id="IPR012902">
    <property type="entry name" value="N_methyl_site"/>
</dbReference>
<keyword evidence="2" id="KW-0812">Transmembrane</keyword>
<sequence length="146" mass="16115">MKFKLLYLTGISHSQQNKGLTIIELLVVIIMMSIISALAWPIYLSQAGRARESAARSLIGKVNRSQQAYRLVNGTFTEDYSQLEDFETLPDPDGYSFAETMEVTNDQAIVEVESNDTASQPHLCGIATFTSTEIQENSTFGNGNCP</sequence>
<evidence type="ECO:0000256" key="2">
    <source>
        <dbReference type="SAM" id="Phobius"/>
    </source>
</evidence>
<accession>A0A5B8NU06</accession>
<evidence type="ECO:0000313" key="4">
    <source>
        <dbReference type="Proteomes" id="UP000318453"/>
    </source>
</evidence>
<keyword evidence="4" id="KW-1185">Reference proteome</keyword>
<reference evidence="3" key="1">
    <citation type="submission" date="2019-08" db="EMBL/GenBank/DDBJ databases">
        <title>Carotenoids and Carotenoid Binding Proteins in the Halophilic Cyanobacterium Euhalothece sp. ZM00.</title>
        <authorList>
            <person name="Cho S.M."/>
            <person name="Song J.Y."/>
            <person name="Park Y.-I."/>
        </authorList>
    </citation>
    <scope>NUCLEOTIDE SEQUENCE [LARGE SCALE GENOMIC DNA]</scope>
    <source>
        <strain evidence="3">Z-M001</strain>
    </source>
</reference>
<proteinExistence type="predicted"/>
<dbReference type="RefSeq" id="WP_146297360.1">
    <property type="nucleotide sequence ID" value="NZ_CP042326.1"/>
</dbReference>
<feature type="transmembrane region" description="Helical" evidence="2">
    <location>
        <begin position="21"/>
        <end position="43"/>
    </location>
</feature>
<dbReference type="InterPro" id="IPR031975">
    <property type="entry name" value="Pilin_GH"/>
</dbReference>
<dbReference type="OrthoDB" id="467711at2"/>
<dbReference type="GO" id="GO:0015628">
    <property type="term" value="P:protein secretion by the type II secretion system"/>
    <property type="evidence" value="ECO:0007669"/>
    <property type="project" value="InterPro"/>
</dbReference>
<dbReference type="AlphaFoldDB" id="A0A5B8NU06"/>
<dbReference type="NCBIfam" id="TIGR02532">
    <property type="entry name" value="IV_pilin_GFxxxE"/>
    <property type="match status" value="1"/>
</dbReference>
<dbReference type="InterPro" id="IPR000983">
    <property type="entry name" value="Bac_GSPG_pilin"/>
</dbReference>
<protein>
    <submittedName>
        <fullName evidence="3">Prepilin-type N-terminal cleavage/methylation domain-containing protein</fullName>
    </submittedName>
</protein>
<dbReference type="InterPro" id="IPR045584">
    <property type="entry name" value="Pilin-like"/>
</dbReference>
<evidence type="ECO:0000313" key="3">
    <source>
        <dbReference type="EMBL" id="QDZ41530.1"/>
    </source>
</evidence>
<keyword evidence="2" id="KW-0472">Membrane</keyword>
<keyword evidence="2" id="KW-1133">Transmembrane helix</keyword>
<gene>
    <name evidence="3" type="ORF">FRE64_12785</name>
</gene>
<dbReference type="PRINTS" id="PR00813">
    <property type="entry name" value="BCTERIALGSPG"/>
</dbReference>
<dbReference type="Pfam" id="PF07963">
    <property type="entry name" value="N_methyl"/>
    <property type="match status" value="1"/>
</dbReference>
<dbReference type="SUPFAM" id="SSF54523">
    <property type="entry name" value="Pili subunits"/>
    <property type="match status" value="1"/>
</dbReference>
<dbReference type="KEGG" id="enn:FRE64_12785"/>
<dbReference type="Pfam" id="PF16734">
    <property type="entry name" value="Pilin_GH"/>
    <property type="match status" value="1"/>
</dbReference>
<evidence type="ECO:0000256" key="1">
    <source>
        <dbReference type="ARBA" id="ARBA00022481"/>
    </source>
</evidence>
<organism evidence="3 4">
    <name type="scientific">Euhalothece natronophila Z-M001</name>
    <dbReference type="NCBI Taxonomy" id="522448"/>
    <lineage>
        <taxon>Bacteria</taxon>
        <taxon>Bacillati</taxon>
        <taxon>Cyanobacteriota</taxon>
        <taxon>Cyanophyceae</taxon>
        <taxon>Oscillatoriophycideae</taxon>
        <taxon>Chroococcales</taxon>
        <taxon>Halothecacae</taxon>
        <taxon>Halothece cluster</taxon>
        <taxon>Euhalothece</taxon>
    </lineage>
</organism>
<keyword evidence="1" id="KW-0488">Methylation</keyword>
<dbReference type="Gene3D" id="3.30.700.10">
    <property type="entry name" value="Glycoprotein, Type 4 Pilin"/>
    <property type="match status" value="1"/>
</dbReference>
<dbReference type="GO" id="GO:0015627">
    <property type="term" value="C:type II protein secretion system complex"/>
    <property type="evidence" value="ECO:0007669"/>
    <property type="project" value="InterPro"/>
</dbReference>
<dbReference type="EMBL" id="CP042326">
    <property type="protein sequence ID" value="QDZ41530.1"/>
    <property type="molecule type" value="Genomic_DNA"/>
</dbReference>
<dbReference type="Proteomes" id="UP000318453">
    <property type="component" value="Chromosome"/>
</dbReference>
<name>A0A5B8NU06_9CHRO</name>